<dbReference type="SUPFAM" id="SSF69318">
    <property type="entry name" value="Integrin alpha N-terminal domain"/>
    <property type="match status" value="4"/>
</dbReference>
<feature type="region of interest" description="Disordered" evidence="1">
    <location>
        <begin position="739"/>
        <end position="773"/>
    </location>
</feature>
<feature type="compositionally biased region" description="Polar residues" evidence="1">
    <location>
        <begin position="1537"/>
        <end position="1554"/>
    </location>
</feature>
<feature type="compositionally biased region" description="Basic and acidic residues" evidence="1">
    <location>
        <begin position="751"/>
        <end position="766"/>
    </location>
</feature>
<feature type="region of interest" description="Disordered" evidence="1">
    <location>
        <begin position="1632"/>
        <end position="1658"/>
    </location>
</feature>
<sequence>MALRISRETLARAERLAEIGDVHGAWQALADGGDRYAVAAAQITSNSLPPTLSQFLVISTWTHSVGYNTYRTKFSAVAETHLGNYLEYVRNNDLNLPRTYEIEQSYVDALARNGVAPSAAIDVVVNNLGWNSVEAIWPLSKATWPNLLDAFDGNWSDDYDIEKERVSVERIRTDQTAFDASVTFLSVGVDAGLNFEMSLLAGPVSEVIFSLSELLYGNTQTTVVSSPAVGLLSSQPVISAPEAVSVSATLMPLQTTTALNVAIQSPTSIVPTAVAPYQPEAFVVRDFYTATPGWTAVGSVRGIGGIGGDPGGDGNGHEHSDFSSNVQVGLPMASEIYDQGGWSYDWSRDRWTQDGSKSATKNSNKNNNSKGNDTNNKPILLDLSGNGLNVDELSESSQFVDFDGDGFLRRTAWASDGTGVLVLDADGDGKISRSSEFVFTDWDSSASGDLEAVRNVFDTNKNGKLDAGDSRWTEFKVAINGQLKSLSELGIVSIDLTSTGTGQTFSDGSAIAGTTTFTRVDGSTGAVGDAILASEQDGYKLDRTVTADADGSSSELIVGYTKDGRIAFRNLVTKSSDGSTVTTNFDDDGDGTYDRRQTKSSYTTEDGSYVEIVTNFNADNSIANSTKTETSADKKLVTMLLDQYGTGLVDQYQVFEKLGDGSTRTTTQQLSRNGSVLKNVVATAAADGLSKSTSTDVTGDGVADMIETETSTIGNDGNRTRTVKELARDGAVLTSTTVSTTRNTTGTETTTMRDVDGDDLTDRRTQETTTVSSAGEVTTGSAFYSADGTLLGKTTSRTTQDGRSTYLTRDIDGNGSIDSYSSDITIVDAVGERTRTETVTSGNGSLLSRRVVSTSADQKIITETFDANGDGAVDTNIVTSTGSDGATSKTESRFNADGSLISRSTTATSADGSSSSVSTDIDGDGLTDSEVSTTKSVFTDGSATTSVRVLSRNGDLISQITSTTNADATSRTIAEDLNGDGSIDRQTSEIVVFNDDASRTKTVTIRSGDSTLLGRTTVDISADRLTTIAATDSNGDGIVDKHEAENTLVDGQAVLEEKLFTRSGTIYRSTRKTVSASGLSTTVETDINGDGTTDYSTAVDTVINDDGSRKETTVRKSANGATIQSSSLLTSGNGLAVVSEQDVNGDGIADTRSIQSTVYEQDGSVAKTVSSYRGTTFVAREKVVTSGNTLSTVASRDFDGDDQFDQVLASVQAINADGSVTEEISAKSGDGTLISKTAMTVSADKMSSQLESDTDGDGIVDRRIITSRNANGVESQTTERLSPAGAVGSRHISEASANGLSTQWRTDFDGDGVVDASGSDVTTIASDGSRTQTVSKTRTAEGSLVKQTTFYSRDGLTKHVSWYDGSSLARTQSEVKVLNANGTATETISVTRADGSLASREIRSESMHGITSTISRDLNGDGIIDQELTRTLKADGAVERVFTDFAANGGTTGVKKTTEQMDGTHATVEYDFDGDGVFDRKFEYTTTIEADGKKVGTAQVYSRSGSGMLLSDRQTSLETANGLFLQKTYDLGADGSTDFSSTDETSLSGDGSSSRTISNYAGGVLASRHVSVTSANGLSATTKWDPTGAGVFTQLSTDVTTYNANGSVKREIRSTKSDGSLLSAVTTTTSANGLSSETLEQRTGLSDRTTRTSALRRADGSTVEEIARFGNAGQLLSKTTSVTSAEKDRNDITIDVDGDGVVDQSRRDVLAWWGERTSTTTNFATNGAILQRIVSVTASDGLSSTTTWDLNGDGVIDQKRIETRTLNADGSRLVKRLDTHAATGSTKSGSTDHTTADGRYRTISKDLNGDGTFDQIERVETLITGQTRSTVTNNTIARDTKYLPSGGIIWKNAVAHTVESESSFDGSETTTRYDYDGDGVFETVMTSHRQIDGSVAAQIFEKGTTGSILAKGTLFTSADGQTTILNKDIDNDGDVDERNTSIVREDGSVILKKETLGANGAVSGSVVDKTNSVGTLVFRTSFDGTGRKTQETAVEFNGSSRTTSFDAASGAITSVTNVSSSGHVTSATLYDPLNSKDWTRVEQTYDAAGKKTSEKQFLDNGTSVVITFVAETGAKMKAEYLNASGVRTSLIDFDPRNTEAWREVHRTFDAQGRTLTQINFYDNGTRAEYTFDVANSQVWSRYINEFDSAGRHYYAHQLNDNGSVYATTIDATNSQSWSKIGQSFDAAGRLLFQVEYGDNGHRWEYTYDPLNAQPWQRYTNIFDNAGRNYYAQQLNDDGSSFAIDFDVTNAQSWWRHEQTWDAAGRRTAVTLVHDDSTRTTTIYDVANSQTWGRIEQNFDGASRLTRQVQFNDDGSRIEYIVDVNNGYFWSSMTRYITIHEVETSNRTVYDDGTYKDYWYNNSNDRGWYHYNAQGQLIDSWRYERYRDPIAFDLNNDGHIDLRPLGFSPEDGVSQPSFNWENDADRETTAWIGPQDGFLAIDLAADGSAGPDGVINQAKELAFTLWPAEEQGSTNSDLEALRLVFDTNNDGLLSAEDARWSEFRVWQDINQNGISEAGELSTLDQLGIKYINLIPAADGAQNFADGSAITGTSFLEQVDGQTRLVGDVRLAYQPSSPT</sequence>
<dbReference type="PANTHER" id="PTHR39431">
    <property type="entry name" value="FRPA/C-RELATED PROTEIN"/>
    <property type="match status" value="1"/>
</dbReference>
<evidence type="ECO:0000313" key="2">
    <source>
        <dbReference type="EMBL" id="QCL95490.1"/>
    </source>
</evidence>
<dbReference type="RefSeq" id="WP_137004434.1">
    <property type="nucleotide sequence ID" value="NZ_CP039923.1"/>
</dbReference>
<evidence type="ECO:0000256" key="1">
    <source>
        <dbReference type="SAM" id="MobiDB-lite"/>
    </source>
</evidence>
<reference evidence="2 3" key="1">
    <citation type="submission" date="2019-04" db="EMBL/GenBank/DDBJ databases">
        <title>Complete genome sequence of Agrobacterium tumefaciens CFBP7129.</title>
        <authorList>
            <person name="Haryono M."/>
            <person name="Lin Y.-C."/>
            <person name="Lai E.-M."/>
            <person name="Kuo C.-H."/>
        </authorList>
    </citation>
    <scope>NUCLEOTIDE SEQUENCE [LARGE SCALE GENOMIC DNA]</scope>
    <source>
        <strain evidence="2 3">CFBP7129</strain>
    </source>
</reference>
<feature type="region of interest" description="Disordered" evidence="1">
    <location>
        <begin position="353"/>
        <end position="378"/>
    </location>
</feature>
<dbReference type="InterPro" id="IPR028994">
    <property type="entry name" value="Integrin_alpha_N"/>
</dbReference>
<dbReference type="Gene3D" id="3.90.930.1">
    <property type="match status" value="1"/>
</dbReference>
<evidence type="ECO:0000313" key="3">
    <source>
        <dbReference type="Proteomes" id="UP000298649"/>
    </source>
</evidence>
<dbReference type="PANTHER" id="PTHR39431:SF1">
    <property type="entry name" value="FRPA_C-RELATED PROTEIN"/>
    <property type="match status" value="1"/>
</dbReference>
<accession>A0A4D7YZB1</accession>
<feature type="compositionally biased region" description="Polar residues" evidence="1">
    <location>
        <begin position="1632"/>
        <end position="1653"/>
    </location>
</feature>
<organism evidence="2 3">
    <name type="scientific">Agrobacterium tumefaciens</name>
    <dbReference type="NCBI Taxonomy" id="358"/>
    <lineage>
        <taxon>Bacteria</taxon>
        <taxon>Pseudomonadati</taxon>
        <taxon>Pseudomonadota</taxon>
        <taxon>Alphaproteobacteria</taxon>
        <taxon>Hyphomicrobiales</taxon>
        <taxon>Rhizobiaceae</taxon>
        <taxon>Rhizobium/Agrobacterium group</taxon>
        <taxon>Agrobacterium</taxon>
        <taxon>Agrobacterium tumefaciens complex</taxon>
    </lineage>
</organism>
<dbReference type="Proteomes" id="UP000298649">
    <property type="component" value="Chromosome linear"/>
</dbReference>
<proteinExistence type="predicted"/>
<protein>
    <submittedName>
        <fullName evidence="2">Adhesin</fullName>
    </submittedName>
</protein>
<feature type="compositionally biased region" description="Low complexity" evidence="1">
    <location>
        <begin position="739"/>
        <end position="750"/>
    </location>
</feature>
<feature type="region of interest" description="Disordered" evidence="1">
    <location>
        <begin position="580"/>
        <end position="602"/>
    </location>
</feature>
<feature type="compositionally biased region" description="Low complexity" evidence="1">
    <location>
        <begin position="904"/>
        <end position="920"/>
    </location>
</feature>
<dbReference type="EMBL" id="CP039923">
    <property type="protein sequence ID" value="QCL95490.1"/>
    <property type="molecule type" value="Genomic_DNA"/>
</dbReference>
<feature type="region of interest" description="Disordered" evidence="1">
    <location>
        <begin position="904"/>
        <end position="929"/>
    </location>
</feature>
<gene>
    <name evidence="2" type="ORF">CFBP7129_14370</name>
</gene>
<name>A0A4D7YZB1_AGRTU</name>
<feature type="compositionally biased region" description="Low complexity" evidence="1">
    <location>
        <begin position="355"/>
        <end position="377"/>
    </location>
</feature>
<feature type="region of interest" description="Disordered" evidence="1">
    <location>
        <begin position="1535"/>
        <end position="1554"/>
    </location>
</feature>